<keyword evidence="4 6" id="KW-1133">Transmembrane helix</keyword>
<evidence type="ECO:0000256" key="2">
    <source>
        <dbReference type="ARBA" id="ARBA00022448"/>
    </source>
</evidence>
<evidence type="ECO:0000256" key="4">
    <source>
        <dbReference type="ARBA" id="ARBA00022989"/>
    </source>
</evidence>
<feature type="transmembrane region" description="Helical" evidence="6">
    <location>
        <begin position="224"/>
        <end position="244"/>
    </location>
</feature>
<feature type="transmembrane region" description="Helical" evidence="6">
    <location>
        <begin position="114"/>
        <end position="137"/>
    </location>
</feature>
<feature type="transmembrane region" description="Helical" evidence="6">
    <location>
        <begin position="264"/>
        <end position="281"/>
    </location>
</feature>
<sequence length="460" mass="50494">MDLTTISPAHLSAFARIQHDLDLYEEEDDDRQNQYSHLQGYTCSFSPRAMKQAPKLMTLDDYNLVSLGYKPIMSRRLHRLTLAGITVTSSNAVCGVMALYGIAITNGGPAWATWGFLGIGLMSIVVSLCLAELASAYPTTAGVHHWVYQLGSSRRRAYMSWMVGWFTIVNAVTVTASVAFYFAAIISQLLETTHKLSQTTATLVMFHLSAMFAWQILNLFSIRGIGYISTFSTLISAMLSLTGVAASTSHLPFTVFFDYSGSGSAVYAILSSTLMASFVFCPQDSVIRMAEETHRPERPMPWMVIGSTILSLCIGLPLVIVLDYGMTKPIKGLLDDTIPSVRVLLEIMGHMTGTVFTSLILVCVFFAGFNRLAIASRVAYSFARDGVQKPCNGHATTVPSIESLWFGAINDPTDILVTTNETRPIAYRNCTVSVAKPSAKICKGRHECDRFFERLTGTPQ</sequence>
<comment type="subcellular location">
    <subcellularLocation>
        <location evidence="1">Membrane</location>
        <topology evidence="1">Multi-pass membrane protein</topology>
    </subcellularLocation>
</comment>
<protein>
    <recommendedName>
        <fullName evidence="9">Amino acid transporter</fullName>
    </recommendedName>
</protein>
<feature type="transmembrane region" description="Helical" evidence="6">
    <location>
        <begin position="302"/>
        <end position="327"/>
    </location>
</feature>
<dbReference type="Proteomes" id="UP000780801">
    <property type="component" value="Unassembled WGS sequence"/>
</dbReference>
<evidence type="ECO:0000256" key="5">
    <source>
        <dbReference type="ARBA" id="ARBA00023136"/>
    </source>
</evidence>
<dbReference type="GO" id="GO:0022857">
    <property type="term" value="F:transmembrane transporter activity"/>
    <property type="evidence" value="ECO:0007669"/>
    <property type="project" value="InterPro"/>
</dbReference>
<dbReference type="PANTHER" id="PTHR45649">
    <property type="entry name" value="AMINO-ACID PERMEASE BAT1"/>
    <property type="match status" value="1"/>
</dbReference>
<feature type="transmembrane region" description="Helical" evidence="6">
    <location>
        <begin position="80"/>
        <end position="102"/>
    </location>
</feature>
<dbReference type="PANTHER" id="PTHR45649:SF26">
    <property type="entry name" value="OS04G0435100 PROTEIN"/>
    <property type="match status" value="1"/>
</dbReference>
<keyword evidence="5 6" id="KW-0472">Membrane</keyword>
<evidence type="ECO:0008006" key="9">
    <source>
        <dbReference type="Google" id="ProtNLM"/>
    </source>
</evidence>
<dbReference type="GO" id="GO:0016020">
    <property type="term" value="C:membrane"/>
    <property type="evidence" value="ECO:0007669"/>
    <property type="project" value="UniProtKB-SubCell"/>
</dbReference>
<dbReference type="OrthoDB" id="2417308at2759"/>
<name>A0A9P6KGA3_9FUNG</name>
<keyword evidence="3 6" id="KW-0812">Transmembrane</keyword>
<dbReference type="Pfam" id="PF13520">
    <property type="entry name" value="AA_permease_2"/>
    <property type="match status" value="1"/>
</dbReference>
<accession>A0A9P6KGA3</accession>
<keyword evidence="8" id="KW-1185">Reference proteome</keyword>
<feature type="transmembrane region" description="Helical" evidence="6">
    <location>
        <begin position="196"/>
        <end position="217"/>
    </location>
</feature>
<evidence type="ECO:0000256" key="6">
    <source>
        <dbReference type="SAM" id="Phobius"/>
    </source>
</evidence>
<evidence type="ECO:0000256" key="1">
    <source>
        <dbReference type="ARBA" id="ARBA00004141"/>
    </source>
</evidence>
<proteinExistence type="predicted"/>
<dbReference type="Gene3D" id="1.20.1740.10">
    <property type="entry name" value="Amino acid/polyamine transporter I"/>
    <property type="match status" value="1"/>
</dbReference>
<reference evidence="7" key="1">
    <citation type="journal article" date="2020" name="Fungal Divers.">
        <title>Resolving the Mortierellaceae phylogeny through synthesis of multi-gene phylogenetics and phylogenomics.</title>
        <authorList>
            <person name="Vandepol N."/>
            <person name="Liber J."/>
            <person name="Desiro A."/>
            <person name="Na H."/>
            <person name="Kennedy M."/>
            <person name="Barry K."/>
            <person name="Grigoriev I.V."/>
            <person name="Miller A.N."/>
            <person name="O'Donnell K."/>
            <person name="Stajich J.E."/>
            <person name="Bonito G."/>
        </authorList>
    </citation>
    <scope>NUCLEOTIDE SEQUENCE</scope>
    <source>
        <strain evidence="7">KOD1015</strain>
    </source>
</reference>
<evidence type="ECO:0000313" key="8">
    <source>
        <dbReference type="Proteomes" id="UP000780801"/>
    </source>
</evidence>
<dbReference type="EMBL" id="JAABOA010000640">
    <property type="protein sequence ID" value="KAF9583632.1"/>
    <property type="molecule type" value="Genomic_DNA"/>
</dbReference>
<gene>
    <name evidence="7" type="ORF">BGW38_008987</name>
</gene>
<organism evidence="7 8">
    <name type="scientific">Lunasporangiospora selenospora</name>
    <dbReference type="NCBI Taxonomy" id="979761"/>
    <lineage>
        <taxon>Eukaryota</taxon>
        <taxon>Fungi</taxon>
        <taxon>Fungi incertae sedis</taxon>
        <taxon>Mucoromycota</taxon>
        <taxon>Mortierellomycotina</taxon>
        <taxon>Mortierellomycetes</taxon>
        <taxon>Mortierellales</taxon>
        <taxon>Mortierellaceae</taxon>
        <taxon>Lunasporangiospora</taxon>
    </lineage>
</organism>
<evidence type="ECO:0000256" key="3">
    <source>
        <dbReference type="ARBA" id="ARBA00022692"/>
    </source>
</evidence>
<comment type="caution">
    <text evidence="7">The sequence shown here is derived from an EMBL/GenBank/DDBJ whole genome shotgun (WGS) entry which is preliminary data.</text>
</comment>
<feature type="transmembrane region" description="Helical" evidence="6">
    <location>
        <begin position="347"/>
        <end position="369"/>
    </location>
</feature>
<dbReference type="InterPro" id="IPR002293">
    <property type="entry name" value="AA/rel_permease1"/>
</dbReference>
<dbReference type="AlphaFoldDB" id="A0A9P6KGA3"/>
<evidence type="ECO:0000313" key="7">
    <source>
        <dbReference type="EMBL" id="KAF9583632.1"/>
    </source>
</evidence>
<feature type="transmembrane region" description="Helical" evidence="6">
    <location>
        <begin position="158"/>
        <end position="184"/>
    </location>
</feature>
<keyword evidence="2" id="KW-0813">Transport</keyword>